<dbReference type="GeneTree" id="ENSGT00940000154181"/>
<dbReference type="OrthoDB" id="8918651at2759"/>
<dbReference type="KEGG" id="oaa:100074399"/>
<keyword evidence="5" id="KW-1185">Reference proteome</keyword>
<dbReference type="GeneID" id="100074399"/>
<dbReference type="STRING" id="9258.ENSOANP00000005841"/>
<reference evidence="4 5" key="1">
    <citation type="journal article" date="2008" name="Nature">
        <title>Genome analysis of the platypus reveals unique signatures of evolution.</title>
        <authorList>
            <person name="Warren W.C."/>
            <person name="Hillier L.W."/>
            <person name="Marshall Graves J.A."/>
            <person name="Birney E."/>
            <person name="Ponting C.P."/>
            <person name="Grutzner F."/>
            <person name="Belov K."/>
            <person name="Miller W."/>
            <person name="Clarke L."/>
            <person name="Chinwalla A.T."/>
            <person name="Yang S.P."/>
            <person name="Heger A."/>
            <person name="Locke D.P."/>
            <person name="Miethke P."/>
            <person name="Waters P.D."/>
            <person name="Veyrunes F."/>
            <person name="Fulton L."/>
            <person name="Fulton B."/>
            <person name="Graves T."/>
            <person name="Wallis J."/>
            <person name="Puente X.S."/>
            <person name="Lopez-Otin C."/>
            <person name="Ordonez G.R."/>
            <person name="Eichler E.E."/>
            <person name="Chen L."/>
            <person name="Cheng Z."/>
            <person name="Deakin J.E."/>
            <person name="Alsop A."/>
            <person name="Thompson K."/>
            <person name="Kirby P."/>
            <person name="Papenfuss A.T."/>
            <person name="Wakefield M.J."/>
            <person name="Olender T."/>
            <person name="Lancet D."/>
            <person name="Huttley G.A."/>
            <person name="Smit A.F."/>
            <person name="Pask A."/>
            <person name="Temple-Smith P."/>
            <person name="Batzer M.A."/>
            <person name="Walker J.A."/>
            <person name="Konkel M.K."/>
            <person name="Harris R.S."/>
            <person name="Whittington C.M."/>
            <person name="Wong E.S."/>
            <person name="Gemmell N.J."/>
            <person name="Buschiazzo E."/>
            <person name="Vargas Jentzsch I.M."/>
            <person name="Merkel A."/>
            <person name="Schmitz J."/>
            <person name="Zemann A."/>
            <person name="Churakov G."/>
            <person name="Kriegs J.O."/>
            <person name="Brosius J."/>
            <person name="Murchison E.P."/>
            <person name="Sachidanandam R."/>
            <person name="Smith C."/>
            <person name="Hannon G.J."/>
            <person name="Tsend-Ayush E."/>
            <person name="McMillan D."/>
            <person name="Attenborough R."/>
            <person name="Rens W."/>
            <person name="Ferguson-Smith M."/>
            <person name="Lefevre C.M."/>
            <person name="Sharp J.A."/>
            <person name="Nicholas K.R."/>
            <person name="Ray D.A."/>
            <person name="Kube M."/>
            <person name="Reinhardt R."/>
            <person name="Pringle T.H."/>
            <person name="Taylor J."/>
            <person name="Jones R.C."/>
            <person name="Nixon B."/>
            <person name="Dacheux J.L."/>
            <person name="Niwa H."/>
            <person name="Sekita Y."/>
            <person name="Huang X."/>
            <person name="Stark A."/>
            <person name="Kheradpour P."/>
            <person name="Kellis M."/>
            <person name="Flicek P."/>
            <person name="Chen Y."/>
            <person name="Webber C."/>
            <person name="Hardison R."/>
            <person name="Nelson J."/>
            <person name="Hallsworth-Pepin K."/>
            <person name="Delehaunty K."/>
            <person name="Markovic C."/>
            <person name="Minx P."/>
            <person name="Feng Y."/>
            <person name="Kremitzki C."/>
            <person name="Mitreva M."/>
            <person name="Glasscock J."/>
            <person name="Wylie T."/>
            <person name="Wohldmann P."/>
            <person name="Thiru P."/>
            <person name="Nhan M.N."/>
            <person name="Pohl C.S."/>
            <person name="Smith S.M."/>
            <person name="Hou S."/>
            <person name="Nefedov M."/>
            <person name="de Jong P.J."/>
            <person name="Renfree M.B."/>
            <person name="Mardis E.R."/>
            <person name="Wilson R.K."/>
        </authorList>
    </citation>
    <scope>NUCLEOTIDE SEQUENCE [LARGE SCALE GENOMIC DNA]</scope>
    <source>
        <strain evidence="4 5">Glennie</strain>
    </source>
</reference>
<organism evidence="4 5">
    <name type="scientific">Ornithorhynchus anatinus</name>
    <name type="common">Duckbill platypus</name>
    <dbReference type="NCBI Taxonomy" id="9258"/>
    <lineage>
        <taxon>Eukaryota</taxon>
        <taxon>Metazoa</taxon>
        <taxon>Chordata</taxon>
        <taxon>Craniata</taxon>
        <taxon>Vertebrata</taxon>
        <taxon>Euteleostomi</taxon>
        <taxon>Mammalia</taxon>
        <taxon>Monotremata</taxon>
        <taxon>Ornithorhynchidae</taxon>
        <taxon>Ornithorhynchus</taxon>
    </lineage>
</organism>
<dbReference type="RefSeq" id="XP_028918145.1">
    <property type="nucleotide sequence ID" value="XM_029062312.2"/>
</dbReference>
<feature type="compositionally biased region" description="Basic and acidic residues" evidence="3">
    <location>
        <begin position="504"/>
        <end position="520"/>
    </location>
</feature>
<dbReference type="GO" id="GO:0005634">
    <property type="term" value="C:nucleus"/>
    <property type="evidence" value="ECO:0000318"/>
    <property type="project" value="GO_Central"/>
</dbReference>
<evidence type="ECO:0000313" key="5">
    <source>
        <dbReference type="Proteomes" id="UP000002279"/>
    </source>
</evidence>
<dbReference type="GO" id="GO:0043066">
    <property type="term" value="P:negative regulation of apoptotic process"/>
    <property type="evidence" value="ECO:0007669"/>
    <property type="project" value="InterPro"/>
</dbReference>
<dbReference type="Bgee" id="ENSOANG00000003684">
    <property type="expression patterns" value="Expressed in fibroblast and 8 other cell types or tissues"/>
</dbReference>
<feature type="compositionally biased region" description="Polar residues" evidence="3">
    <location>
        <begin position="201"/>
        <end position="225"/>
    </location>
</feature>
<dbReference type="InterPro" id="IPR031402">
    <property type="entry name" value="LYRIC"/>
</dbReference>
<dbReference type="Ensembl" id="ENSOANT00000005843.4">
    <property type="protein sequence ID" value="ENSOANP00000005841.4"/>
    <property type="gene ID" value="ENSOANG00000003684.4"/>
</dbReference>
<keyword evidence="2" id="KW-0539">Nucleus</keyword>
<reference evidence="4" key="2">
    <citation type="submission" date="2025-08" db="UniProtKB">
        <authorList>
            <consortium name="Ensembl"/>
        </authorList>
    </citation>
    <scope>IDENTIFICATION</scope>
    <source>
        <strain evidence="4">Glennie</strain>
    </source>
</reference>
<feature type="compositionally biased region" description="Basic residues" evidence="3">
    <location>
        <begin position="148"/>
        <end position="157"/>
    </location>
</feature>
<dbReference type="FunCoup" id="F7DYQ7">
    <property type="interactions" value="2546"/>
</dbReference>
<name>F7DYQ7_ORNAN</name>
<dbReference type="InParanoid" id="F7DYQ7"/>
<evidence type="ECO:0000256" key="2">
    <source>
        <dbReference type="ARBA" id="ARBA00023242"/>
    </source>
</evidence>
<feature type="compositionally biased region" description="Basic and acidic residues" evidence="3">
    <location>
        <begin position="132"/>
        <end position="147"/>
    </location>
</feature>
<dbReference type="eggNOG" id="ENOG502QU7P">
    <property type="taxonomic scope" value="Eukaryota"/>
</dbReference>
<feature type="compositionally biased region" description="Polar residues" evidence="3">
    <location>
        <begin position="402"/>
        <end position="413"/>
    </location>
</feature>
<comment type="subcellular location">
    <subcellularLocation>
        <location evidence="1">Nucleus</location>
    </subcellularLocation>
</comment>
<feature type="compositionally biased region" description="Low complexity" evidence="3">
    <location>
        <begin position="556"/>
        <end position="567"/>
    </location>
</feature>
<dbReference type="Pfam" id="PF15686">
    <property type="entry name" value="LYRIC"/>
    <property type="match status" value="1"/>
</dbReference>
<feature type="region of interest" description="Disordered" evidence="3">
    <location>
        <begin position="76"/>
        <end position="319"/>
    </location>
</feature>
<dbReference type="AlphaFoldDB" id="F7DYQ7"/>
<dbReference type="GO" id="GO:0003712">
    <property type="term" value="F:transcription coregulator activity"/>
    <property type="evidence" value="ECO:0000318"/>
    <property type="project" value="GO_Central"/>
</dbReference>
<feature type="compositionally biased region" description="Basic and acidic residues" evidence="3">
    <location>
        <begin position="443"/>
        <end position="452"/>
    </location>
</feature>
<sequence>MAAAEAWWDWRAELPLQAQAGAARLRDLLSAGLGLLGLHVEPPPWAVAAGAAAAGLLLVLLLLPPPLGLLRARRGAPARRAPRHDPPAPAALLKALRGDDPKKKARKKGGDRPRPNGRPVLEANEVEVVQTTRKETLKQPLDAEKKNEKSKKNKKKSKADVKVAQDGSRHDGKEVDEGAWETKISNKEKRQQRKRDKGLSDTGSPDSSLPGTESAVSVSTEQLITATFPVGSRKNKGDPLLNAPNYKPGKGDSALQQGLNENPTVNGGGWNEKSVKTSSQISGGEEKWTSVSPASSGKRKNEPPVWNQDTGDTGANGKDWGVSLVGRTWSDRTIFPGIAAWSGVDRRMNTSEQNSASFTSLGLNPAVSGSSGEPVSQPTASDFQWDLSRNQPHVDDEWSGLNGLTSTDPSSDWNAPAEEWGNWVDEEKALHRKPQEPVPKVQKISDDKEKAEVTLQSSTDGKSKKKKKKKKQPGEDASSPAQDTEEVERNTRKNLQENTSKVKPPQEKPLKTKSTRDPAKTAETPPRAVSTEPSVILSVGSSDKVSSQVPQKQEKNVSNSNVKQNSVPPCTDQV</sequence>
<dbReference type="OMA" id="NPVSFSM"/>
<evidence type="ECO:0000256" key="3">
    <source>
        <dbReference type="SAM" id="MobiDB-lite"/>
    </source>
</evidence>
<evidence type="ECO:0000313" key="4">
    <source>
        <dbReference type="Ensembl" id="ENSOANP00000005841.4"/>
    </source>
</evidence>
<proteinExistence type="predicted"/>
<feature type="compositionally biased region" description="Polar residues" evidence="3">
    <location>
        <begin position="254"/>
        <end position="265"/>
    </location>
</feature>
<dbReference type="PANTHER" id="PTHR23251">
    <property type="entry name" value="LYSINE-RICH CEACAM1 CO-ISOLATED PROTEIN LYRIC PROTEIN"/>
    <property type="match status" value="1"/>
</dbReference>
<dbReference type="GO" id="GO:0043123">
    <property type="term" value="P:positive regulation of canonical NF-kappaB signal transduction"/>
    <property type="evidence" value="ECO:0007669"/>
    <property type="project" value="InterPro"/>
</dbReference>
<dbReference type="GO" id="GO:0006357">
    <property type="term" value="P:regulation of transcription by RNA polymerase II"/>
    <property type="evidence" value="ECO:0000318"/>
    <property type="project" value="GO_Central"/>
</dbReference>
<dbReference type="Proteomes" id="UP000002279">
    <property type="component" value="Chromosome 4"/>
</dbReference>
<gene>
    <name evidence="4" type="primary">MTDH</name>
</gene>
<evidence type="ECO:0000256" key="1">
    <source>
        <dbReference type="ARBA" id="ARBA00004123"/>
    </source>
</evidence>
<dbReference type="CTD" id="92140"/>
<feature type="compositionally biased region" description="Basic and acidic residues" evidence="3">
    <location>
        <begin position="96"/>
        <end position="114"/>
    </location>
</feature>
<feature type="compositionally biased region" description="Polar residues" evidence="3">
    <location>
        <begin position="539"/>
        <end position="551"/>
    </location>
</feature>
<accession>F7DYQ7</accession>
<feature type="compositionally biased region" description="Basic and acidic residues" evidence="3">
    <location>
        <begin position="158"/>
        <end position="176"/>
    </location>
</feature>
<protein>
    <submittedName>
        <fullName evidence="4">Metadherin</fullName>
    </submittedName>
</protein>
<feature type="compositionally biased region" description="Basic and acidic residues" evidence="3">
    <location>
        <begin position="425"/>
        <end position="435"/>
    </location>
</feature>
<dbReference type="InterPro" id="IPR052305">
    <property type="entry name" value="TransReg_TumorExp"/>
</dbReference>
<feature type="compositionally biased region" description="Polar residues" evidence="3">
    <location>
        <begin position="352"/>
        <end position="391"/>
    </location>
</feature>
<feature type="region of interest" description="Disordered" evidence="3">
    <location>
        <begin position="352"/>
        <end position="574"/>
    </location>
</feature>
<dbReference type="PANTHER" id="PTHR23251:SF0">
    <property type="entry name" value="PROTEIN LYRIC"/>
    <property type="match status" value="1"/>
</dbReference>
<dbReference type="GO" id="GO:0045766">
    <property type="term" value="P:positive regulation of angiogenesis"/>
    <property type="evidence" value="ECO:0007669"/>
    <property type="project" value="InterPro"/>
</dbReference>
<reference evidence="4" key="3">
    <citation type="submission" date="2025-09" db="UniProtKB">
        <authorList>
            <consortium name="Ensembl"/>
        </authorList>
    </citation>
    <scope>IDENTIFICATION</scope>
    <source>
        <strain evidence="4">Glennie</strain>
    </source>
</reference>